<reference evidence="8 9" key="1">
    <citation type="submission" date="2019-07" db="EMBL/GenBank/DDBJ databases">
        <authorList>
            <person name="Park Y.J."/>
            <person name="Jeong S.E."/>
            <person name="Jung H.S."/>
        </authorList>
    </citation>
    <scope>NUCLEOTIDE SEQUENCE [LARGE SCALE GENOMIC DNA]</scope>
    <source>
        <strain evidence="9">P16(2019)</strain>
    </source>
</reference>
<comment type="subcellular location">
    <subcellularLocation>
        <location evidence="1">Cell membrane</location>
        <topology evidence="1">Single-pass membrane protein</topology>
    </subcellularLocation>
</comment>
<evidence type="ECO:0000256" key="4">
    <source>
        <dbReference type="ARBA" id="ARBA00022692"/>
    </source>
</evidence>
<evidence type="ECO:0000256" key="5">
    <source>
        <dbReference type="ARBA" id="ARBA00022989"/>
    </source>
</evidence>
<protein>
    <submittedName>
        <fullName evidence="8">Type VII secretion protein EssA</fullName>
    </submittedName>
</protein>
<keyword evidence="3" id="KW-1003">Cell membrane</keyword>
<evidence type="ECO:0000256" key="1">
    <source>
        <dbReference type="ARBA" id="ARBA00004162"/>
    </source>
</evidence>
<dbReference type="InterPro" id="IPR034026">
    <property type="entry name" value="EssA"/>
</dbReference>
<accession>A0A553ZTU6</accession>
<evidence type="ECO:0000256" key="6">
    <source>
        <dbReference type="ARBA" id="ARBA00023136"/>
    </source>
</evidence>
<dbReference type="AlphaFoldDB" id="A0A553ZTU6"/>
<keyword evidence="5 7" id="KW-1133">Transmembrane helix</keyword>
<feature type="transmembrane region" description="Helical" evidence="7">
    <location>
        <begin position="130"/>
        <end position="152"/>
    </location>
</feature>
<evidence type="ECO:0000256" key="2">
    <source>
        <dbReference type="ARBA" id="ARBA00008570"/>
    </source>
</evidence>
<dbReference type="NCBIfam" id="TIGR03927">
    <property type="entry name" value="T7SS_EssA_Firm"/>
    <property type="match status" value="1"/>
</dbReference>
<keyword evidence="6 7" id="KW-0472">Membrane</keyword>
<dbReference type="Proteomes" id="UP000318521">
    <property type="component" value="Unassembled WGS sequence"/>
</dbReference>
<sequence>MKPNRTRHKSLSWLIALVILVAPITVIAADEQEYQRIEPNEYVQKQIEMNLSKYAEQNNRSASSLPEEQLILTFQQEEQQAEDDLWAELFISPISSQASLLNEVERYDLFAEAFSTRSTHAENNESGGTVSISVLLIGAVIALVALLFIWVLPKLNEESK</sequence>
<dbReference type="GO" id="GO:0005886">
    <property type="term" value="C:plasma membrane"/>
    <property type="evidence" value="ECO:0007669"/>
    <property type="project" value="UniProtKB-SubCell"/>
</dbReference>
<dbReference type="Pfam" id="PF10661">
    <property type="entry name" value="EssA"/>
    <property type="match status" value="1"/>
</dbReference>
<evidence type="ECO:0000256" key="7">
    <source>
        <dbReference type="SAM" id="Phobius"/>
    </source>
</evidence>
<dbReference type="RefSeq" id="WP_143850419.1">
    <property type="nucleotide sequence ID" value="NZ_VLXZ01000017.1"/>
</dbReference>
<name>A0A553ZTU6_9BACI</name>
<keyword evidence="4 7" id="KW-0812">Transmembrane</keyword>
<comment type="similarity">
    <text evidence="2">Belongs to the EssA family.</text>
</comment>
<evidence type="ECO:0000256" key="3">
    <source>
        <dbReference type="ARBA" id="ARBA00022475"/>
    </source>
</evidence>
<comment type="caution">
    <text evidence="8">The sequence shown here is derived from an EMBL/GenBank/DDBJ whole genome shotgun (WGS) entry which is preliminary data.</text>
</comment>
<keyword evidence="9" id="KW-1185">Reference proteome</keyword>
<dbReference type="InterPro" id="IPR018920">
    <property type="entry name" value="EssA/YueC"/>
</dbReference>
<organism evidence="8 9">
    <name type="scientific">Alkalicoccobacillus porphyridii</name>
    <dbReference type="NCBI Taxonomy" id="2597270"/>
    <lineage>
        <taxon>Bacteria</taxon>
        <taxon>Bacillati</taxon>
        <taxon>Bacillota</taxon>
        <taxon>Bacilli</taxon>
        <taxon>Bacillales</taxon>
        <taxon>Bacillaceae</taxon>
        <taxon>Alkalicoccobacillus</taxon>
    </lineage>
</organism>
<evidence type="ECO:0000313" key="8">
    <source>
        <dbReference type="EMBL" id="TSB44900.1"/>
    </source>
</evidence>
<dbReference type="EMBL" id="VLXZ01000017">
    <property type="protein sequence ID" value="TSB44900.1"/>
    <property type="molecule type" value="Genomic_DNA"/>
</dbReference>
<evidence type="ECO:0000313" key="9">
    <source>
        <dbReference type="Proteomes" id="UP000318521"/>
    </source>
</evidence>
<gene>
    <name evidence="8" type="primary">essA</name>
    <name evidence="8" type="ORF">FN960_18805</name>
</gene>
<proteinExistence type="inferred from homology"/>